<comment type="similarity">
    <text evidence="2">Belongs to the aldo/keto reductase family. Aldo/keto reductase 2 subfamily.</text>
</comment>
<gene>
    <name evidence="4" type="ORF">D9611_000673</name>
</gene>
<evidence type="ECO:0000313" key="5">
    <source>
        <dbReference type="Proteomes" id="UP000541558"/>
    </source>
</evidence>
<dbReference type="EMBL" id="JAACJK010000163">
    <property type="protein sequence ID" value="KAF5326296.1"/>
    <property type="molecule type" value="Genomic_DNA"/>
</dbReference>
<sequence length="383" mass="42573">MPQLFAPAPAPKSKLGLYRKFSTHAGVHVSPIVLGGGSIGDKWTAYGMGSMSKEDSFKLLDAYFDLGGNFIDTANAYQNESSEQFIGEWAESKGIRDLLFIATKYSFNSKHYDDSVVPRVLLGGNNAKSMHLALEGSLKNLRTTYIDLFYVHYWDFDTSIPELMQALHALVLARKVLYLGISDTPAWVVSKANQYARDHGLTPFCVYQGAWNVMERSFERDIIPMARDDGMALCPWNVLGGGKIRTDEEEERRIQSGEKGREIFGLDWLRTEDEKKVCAVLEKIGAEIGVKSLTSIAIAYVLHKTRFVFPIVGGRKVEQLLENIQALEISLTPEHLAAIEGATKFDLGFPHSMIGNGEAPAHMQWMDGHLATWPLAKPITGSK</sequence>
<keyword evidence="1" id="KW-0521">NADP</keyword>
<dbReference type="InterPro" id="IPR050523">
    <property type="entry name" value="AKR_Detox_Biosynth"/>
</dbReference>
<name>A0A8H5BNT4_9AGAR</name>
<evidence type="ECO:0000313" key="4">
    <source>
        <dbReference type="EMBL" id="KAF5326296.1"/>
    </source>
</evidence>
<dbReference type="Pfam" id="PF00248">
    <property type="entry name" value="Aldo_ket_red"/>
    <property type="match status" value="1"/>
</dbReference>
<reference evidence="4 5" key="1">
    <citation type="journal article" date="2020" name="ISME J.">
        <title>Uncovering the hidden diversity of litter-decomposition mechanisms in mushroom-forming fungi.</title>
        <authorList>
            <person name="Floudas D."/>
            <person name="Bentzer J."/>
            <person name="Ahren D."/>
            <person name="Johansson T."/>
            <person name="Persson P."/>
            <person name="Tunlid A."/>
        </authorList>
    </citation>
    <scope>NUCLEOTIDE SEQUENCE [LARGE SCALE GENOMIC DNA]</scope>
    <source>
        <strain evidence="4 5">CBS 175.51</strain>
    </source>
</reference>
<dbReference type="InterPro" id="IPR036812">
    <property type="entry name" value="NAD(P)_OxRdtase_dom_sf"/>
</dbReference>
<dbReference type="SUPFAM" id="SSF51430">
    <property type="entry name" value="NAD(P)-linked oxidoreductase"/>
    <property type="match status" value="1"/>
</dbReference>
<dbReference type="PANTHER" id="PTHR43364:SF7">
    <property type="entry name" value="NADP-DEPENDENT OXIDOREDUCTASE DOMAIN-CONTAINING PROTEIN-RELATED"/>
    <property type="match status" value="1"/>
</dbReference>
<proteinExistence type="inferred from homology"/>
<dbReference type="OrthoDB" id="48988at2759"/>
<accession>A0A8H5BNT4</accession>
<comment type="caution">
    <text evidence="4">The sequence shown here is derived from an EMBL/GenBank/DDBJ whole genome shotgun (WGS) entry which is preliminary data.</text>
</comment>
<dbReference type="Gene3D" id="3.20.20.100">
    <property type="entry name" value="NADP-dependent oxidoreductase domain"/>
    <property type="match status" value="1"/>
</dbReference>
<evidence type="ECO:0000259" key="3">
    <source>
        <dbReference type="Pfam" id="PF00248"/>
    </source>
</evidence>
<dbReference type="PANTHER" id="PTHR43364">
    <property type="entry name" value="NADH-SPECIFIC METHYLGLYOXAL REDUCTASE-RELATED"/>
    <property type="match status" value="1"/>
</dbReference>
<evidence type="ECO:0000256" key="2">
    <source>
        <dbReference type="ARBA" id="ARBA00038157"/>
    </source>
</evidence>
<dbReference type="Proteomes" id="UP000541558">
    <property type="component" value="Unassembled WGS sequence"/>
</dbReference>
<protein>
    <recommendedName>
        <fullName evidence="3">NADP-dependent oxidoreductase domain-containing protein</fullName>
    </recommendedName>
</protein>
<evidence type="ECO:0000256" key="1">
    <source>
        <dbReference type="ARBA" id="ARBA00022857"/>
    </source>
</evidence>
<dbReference type="AlphaFoldDB" id="A0A8H5BNT4"/>
<feature type="domain" description="NADP-dependent oxidoreductase" evidence="3">
    <location>
        <begin position="31"/>
        <end position="342"/>
    </location>
</feature>
<keyword evidence="5" id="KW-1185">Reference proteome</keyword>
<dbReference type="InterPro" id="IPR023210">
    <property type="entry name" value="NADP_OxRdtase_dom"/>
</dbReference>
<organism evidence="4 5">
    <name type="scientific">Ephemerocybe angulata</name>
    <dbReference type="NCBI Taxonomy" id="980116"/>
    <lineage>
        <taxon>Eukaryota</taxon>
        <taxon>Fungi</taxon>
        <taxon>Dikarya</taxon>
        <taxon>Basidiomycota</taxon>
        <taxon>Agaricomycotina</taxon>
        <taxon>Agaricomycetes</taxon>
        <taxon>Agaricomycetidae</taxon>
        <taxon>Agaricales</taxon>
        <taxon>Agaricineae</taxon>
        <taxon>Psathyrellaceae</taxon>
        <taxon>Ephemerocybe</taxon>
    </lineage>
</organism>